<comment type="subcellular location">
    <subcellularLocation>
        <location evidence="1">Mitochondrion</location>
    </subcellularLocation>
</comment>
<evidence type="ECO:0000259" key="6">
    <source>
        <dbReference type="Pfam" id="PF00849"/>
    </source>
</evidence>
<evidence type="ECO:0000256" key="5">
    <source>
        <dbReference type="SAM" id="SignalP"/>
    </source>
</evidence>
<dbReference type="Proteomes" id="UP000011087">
    <property type="component" value="Unassembled WGS sequence"/>
</dbReference>
<sequence>MSDLHFVLVLLVVCCLTSCPAISKSLVHKLVRTRKIRVHREGEWKRTSDPALRLEEGQQIHVYSQSYADSIALSKDENDNKNLIMTEAEMQRLRSCVIYQDDRCIIVNKPAGLSVQGGTGTRRHLDGLLHCLVDDDAERPKLVHRLDRDTSGCLALGRSKKDASVLATMFRQGDVDKSYIALIGGIPEKVVLEALLALKYF</sequence>
<organism evidence="7">
    <name type="scientific">Guillardia theta (strain CCMP2712)</name>
    <name type="common">Cryptophyte</name>
    <dbReference type="NCBI Taxonomy" id="905079"/>
    <lineage>
        <taxon>Eukaryota</taxon>
        <taxon>Cryptophyceae</taxon>
        <taxon>Pyrenomonadales</taxon>
        <taxon>Geminigeraceae</taxon>
        <taxon>Guillardia</taxon>
    </lineage>
</organism>
<dbReference type="EMBL" id="JH992969">
    <property type="protein sequence ID" value="EKX53687.1"/>
    <property type="molecule type" value="Genomic_DNA"/>
</dbReference>
<evidence type="ECO:0000313" key="9">
    <source>
        <dbReference type="Proteomes" id="UP000011087"/>
    </source>
</evidence>
<dbReference type="GeneID" id="17310398"/>
<keyword evidence="3" id="KW-0496">Mitochondrion</keyword>
<reference evidence="8" key="3">
    <citation type="submission" date="2016-03" db="UniProtKB">
        <authorList>
            <consortium name="EnsemblProtists"/>
        </authorList>
    </citation>
    <scope>IDENTIFICATION</scope>
</reference>
<dbReference type="Pfam" id="PF00849">
    <property type="entry name" value="PseudoU_synth_2"/>
    <property type="match status" value="1"/>
</dbReference>
<evidence type="ECO:0000256" key="4">
    <source>
        <dbReference type="ARBA" id="ARBA00023235"/>
    </source>
</evidence>
<protein>
    <submittedName>
        <fullName evidence="7">Pseudouridine synthase protein, RluA family</fullName>
    </submittedName>
</protein>
<name>L1JZ94_GUITC</name>
<dbReference type="OMA" id="WKEWEGQ"/>
<dbReference type="InterPro" id="IPR050188">
    <property type="entry name" value="RluA_PseudoU_synthase"/>
</dbReference>
<evidence type="ECO:0000256" key="3">
    <source>
        <dbReference type="ARBA" id="ARBA00023128"/>
    </source>
</evidence>
<dbReference type="GO" id="GO:0005739">
    <property type="term" value="C:mitochondrion"/>
    <property type="evidence" value="ECO:0007669"/>
    <property type="project" value="UniProtKB-SubCell"/>
</dbReference>
<accession>L1JZ94</accession>
<comment type="similarity">
    <text evidence="2">Belongs to the pseudouridine synthase RluA family.</text>
</comment>
<dbReference type="RefSeq" id="XP_005840667.1">
    <property type="nucleotide sequence ID" value="XM_005840610.1"/>
</dbReference>
<dbReference type="InterPro" id="IPR006145">
    <property type="entry name" value="PsdUridine_synth_RsuA/RluA"/>
</dbReference>
<keyword evidence="9" id="KW-1185">Reference proteome</keyword>
<gene>
    <name evidence="7" type="ORF">GUITHDRAFT_100663</name>
</gene>
<dbReference type="HOGENOM" id="CLU_1362666_0_0_1"/>
<dbReference type="GO" id="GO:0003723">
    <property type="term" value="F:RNA binding"/>
    <property type="evidence" value="ECO:0007669"/>
    <property type="project" value="InterPro"/>
</dbReference>
<dbReference type="KEGG" id="gtt:GUITHDRAFT_100663"/>
<dbReference type="CDD" id="cd02869">
    <property type="entry name" value="PseudoU_synth_RluA_like"/>
    <property type="match status" value="1"/>
</dbReference>
<feature type="signal peptide" evidence="5">
    <location>
        <begin position="1"/>
        <end position="23"/>
    </location>
</feature>
<dbReference type="GO" id="GO:0009982">
    <property type="term" value="F:pseudouridine synthase activity"/>
    <property type="evidence" value="ECO:0007669"/>
    <property type="project" value="InterPro"/>
</dbReference>
<evidence type="ECO:0000256" key="1">
    <source>
        <dbReference type="ARBA" id="ARBA00004173"/>
    </source>
</evidence>
<keyword evidence="5" id="KW-0732">Signal</keyword>
<dbReference type="PANTHER" id="PTHR21600">
    <property type="entry name" value="MITOCHONDRIAL RNA PSEUDOURIDINE SYNTHASE"/>
    <property type="match status" value="1"/>
</dbReference>
<dbReference type="OrthoDB" id="428658at2759"/>
<dbReference type="Gene3D" id="3.30.2350.10">
    <property type="entry name" value="Pseudouridine synthase"/>
    <property type="match status" value="1"/>
</dbReference>
<dbReference type="eggNOG" id="KOG1919">
    <property type="taxonomic scope" value="Eukaryota"/>
</dbReference>
<dbReference type="EnsemblProtists" id="EKX53687">
    <property type="protein sequence ID" value="EKX53687"/>
    <property type="gene ID" value="GUITHDRAFT_100663"/>
</dbReference>
<reference evidence="9" key="2">
    <citation type="submission" date="2012-11" db="EMBL/GenBank/DDBJ databases">
        <authorList>
            <person name="Kuo A."/>
            <person name="Curtis B.A."/>
            <person name="Tanifuji G."/>
            <person name="Burki F."/>
            <person name="Gruber A."/>
            <person name="Irimia M."/>
            <person name="Maruyama S."/>
            <person name="Arias M.C."/>
            <person name="Ball S.G."/>
            <person name="Gile G.H."/>
            <person name="Hirakawa Y."/>
            <person name="Hopkins J.F."/>
            <person name="Rensing S.A."/>
            <person name="Schmutz J."/>
            <person name="Symeonidi A."/>
            <person name="Elias M."/>
            <person name="Eveleigh R.J."/>
            <person name="Herman E.K."/>
            <person name="Klute M.J."/>
            <person name="Nakayama T."/>
            <person name="Obornik M."/>
            <person name="Reyes-Prieto A."/>
            <person name="Armbrust E.V."/>
            <person name="Aves S.J."/>
            <person name="Beiko R.G."/>
            <person name="Coutinho P."/>
            <person name="Dacks J.B."/>
            <person name="Durnford D.G."/>
            <person name="Fast N.M."/>
            <person name="Green B.R."/>
            <person name="Grisdale C."/>
            <person name="Hempe F."/>
            <person name="Henrissat B."/>
            <person name="Hoppner M.P."/>
            <person name="Ishida K.-I."/>
            <person name="Kim E."/>
            <person name="Koreny L."/>
            <person name="Kroth P.G."/>
            <person name="Liu Y."/>
            <person name="Malik S.-B."/>
            <person name="Maier U.G."/>
            <person name="McRose D."/>
            <person name="Mock T."/>
            <person name="Neilson J.A."/>
            <person name="Onodera N.T."/>
            <person name="Poole A.M."/>
            <person name="Pritham E.J."/>
            <person name="Richards T.A."/>
            <person name="Rocap G."/>
            <person name="Roy S.W."/>
            <person name="Sarai C."/>
            <person name="Schaack S."/>
            <person name="Shirato S."/>
            <person name="Slamovits C.H."/>
            <person name="Spencer D.F."/>
            <person name="Suzuki S."/>
            <person name="Worden A.Z."/>
            <person name="Zauner S."/>
            <person name="Barry K."/>
            <person name="Bell C."/>
            <person name="Bharti A.K."/>
            <person name="Crow J.A."/>
            <person name="Grimwood J."/>
            <person name="Kramer R."/>
            <person name="Lindquist E."/>
            <person name="Lucas S."/>
            <person name="Salamov A."/>
            <person name="McFadden G.I."/>
            <person name="Lane C.E."/>
            <person name="Keeling P.J."/>
            <person name="Gray M.W."/>
            <person name="Grigoriev I.V."/>
            <person name="Archibald J.M."/>
        </authorList>
    </citation>
    <scope>NUCLEOTIDE SEQUENCE</scope>
    <source>
        <strain evidence="9">CCMP2712</strain>
    </source>
</reference>
<dbReference type="InterPro" id="IPR020103">
    <property type="entry name" value="PsdUridine_synth_cat_dom_sf"/>
</dbReference>
<keyword evidence="4" id="KW-0413">Isomerase</keyword>
<evidence type="ECO:0000313" key="7">
    <source>
        <dbReference type="EMBL" id="EKX53687.1"/>
    </source>
</evidence>
<evidence type="ECO:0000313" key="8">
    <source>
        <dbReference type="EnsemblProtists" id="EKX53687"/>
    </source>
</evidence>
<reference evidence="7 9" key="1">
    <citation type="journal article" date="2012" name="Nature">
        <title>Algal genomes reveal evolutionary mosaicism and the fate of nucleomorphs.</title>
        <authorList>
            <consortium name="DOE Joint Genome Institute"/>
            <person name="Curtis B.A."/>
            <person name="Tanifuji G."/>
            <person name="Burki F."/>
            <person name="Gruber A."/>
            <person name="Irimia M."/>
            <person name="Maruyama S."/>
            <person name="Arias M.C."/>
            <person name="Ball S.G."/>
            <person name="Gile G.H."/>
            <person name="Hirakawa Y."/>
            <person name="Hopkins J.F."/>
            <person name="Kuo A."/>
            <person name="Rensing S.A."/>
            <person name="Schmutz J."/>
            <person name="Symeonidi A."/>
            <person name="Elias M."/>
            <person name="Eveleigh R.J."/>
            <person name="Herman E.K."/>
            <person name="Klute M.J."/>
            <person name="Nakayama T."/>
            <person name="Obornik M."/>
            <person name="Reyes-Prieto A."/>
            <person name="Armbrust E.V."/>
            <person name="Aves S.J."/>
            <person name="Beiko R.G."/>
            <person name="Coutinho P."/>
            <person name="Dacks J.B."/>
            <person name="Durnford D.G."/>
            <person name="Fast N.M."/>
            <person name="Green B.R."/>
            <person name="Grisdale C.J."/>
            <person name="Hempel F."/>
            <person name="Henrissat B."/>
            <person name="Hoppner M.P."/>
            <person name="Ishida K."/>
            <person name="Kim E."/>
            <person name="Koreny L."/>
            <person name="Kroth P.G."/>
            <person name="Liu Y."/>
            <person name="Malik S.B."/>
            <person name="Maier U.G."/>
            <person name="McRose D."/>
            <person name="Mock T."/>
            <person name="Neilson J.A."/>
            <person name="Onodera N.T."/>
            <person name="Poole A.M."/>
            <person name="Pritham E.J."/>
            <person name="Richards T.A."/>
            <person name="Rocap G."/>
            <person name="Roy S.W."/>
            <person name="Sarai C."/>
            <person name="Schaack S."/>
            <person name="Shirato S."/>
            <person name="Slamovits C.H."/>
            <person name="Spencer D.F."/>
            <person name="Suzuki S."/>
            <person name="Worden A.Z."/>
            <person name="Zauner S."/>
            <person name="Barry K."/>
            <person name="Bell C."/>
            <person name="Bharti A.K."/>
            <person name="Crow J.A."/>
            <person name="Grimwood J."/>
            <person name="Kramer R."/>
            <person name="Lindquist E."/>
            <person name="Lucas S."/>
            <person name="Salamov A."/>
            <person name="McFadden G.I."/>
            <person name="Lane C.E."/>
            <person name="Keeling P.J."/>
            <person name="Gray M.W."/>
            <person name="Grigoriev I.V."/>
            <person name="Archibald J.M."/>
        </authorList>
    </citation>
    <scope>NUCLEOTIDE SEQUENCE</scope>
    <source>
        <strain evidence="7 9">CCMP2712</strain>
    </source>
</reference>
<dbReference type="STRING" id="905079.L1JZ94"/>
<dbReference type="SUPFAM" id="SSF55120">
    <property type="entry name" value="Pseudouridine synthase"/>
    <property type="match status" value="1"/>
</dbReference>
<dbReference type="GO" id="GO:0000455">
    <property type="term" value="P:enzyme-directed rRNA pseudouridine synthesis"/>
    <property type="evidence" value="ECO:0007669"/>
    <property type="project" value="TreeGrafter"/>
</dbReference>
<dbReference type="AlphaFoldDB" id="L1JZ94"/>
<proteinExistence type="inferred from homology"/>
<dbReference type="PANTHER" id="PTHR21600:SF81">
    <property type="entry name" value="21S RRNA PSEUDOURIDINE(2819) SYNTHASE"/>
    <property type="match status" value="1"/>
</dbReference>
<evidence type="ECO:0000256" key="2">
    <source>
        <dbReference type="ARBA" id="ARBA00010876"/>
    </source>
</evidence>
<dbReference type="PaxDb" id="55529-EKX53687"/>
<feature type="domain" description="Pseudouridine synthase RsuA/RluA-like" evidence="6">
    <location>
        <begin position="105"/>
        <end position="184"/>
    </location>
</feature>
<feature type="chain" id="PRO_5008771963" evidence="5">
    <location>
        <begin position="24"/>
        <end position="201"/>
    </location>
</feature>